<dbReference type="RefSeq" id="WP_068848981.1">
    <property type="nucleotide sequence ID" value="NZ_LYDR01000116.1"/>
</dbReference>
<reference evidence="2 3" key="1">
    <citation type="submission" date="2016-05" db="EMBL/GenBank/DDBJ databases">
        <title>Genomic and physiological characterization of Planctopirus sp. isolated from fresh water lake.</title>
        <authorList>
            <person name="Subhash Y."/>
            <person name="Ramana C."/>
        </authorList>
    </citation>
    <scope>NUCLEOTIDE SEQUENCE [LARGE SCALE GENOMIC DNA]</scope>
    <source>
        <strain evidence="2 3">JC280</strain>
    </source>
</reference>
<proteinExistence type="predicted"/>
<protein>
    <recommendedName>
        <fullName evidence="4">Carboxypeptidase regulatory-like domain-containing protein</fullName>
    </recommendedName>
</protein>
<dbReference type="PROSITE" id="PS51257">
    <property type="entry name" value="PROKAR_LIPOPROTEIN"/>
    <property type="match status" value="1"/>
</dbReference>
<dbReference type="STRING" id="1841610.A6X21_06765"/>
<evidence type="ECO:0000256" key="1">
    <source>
        <dbReference type="SAM" id="SignalP"/>
    </source>
</evidence>
<dbReference type="SUPFAM" id="SSF49478">
    <property type="entry name" value="Cna protein B-type domain"/>
    <property type="match status" value="1"/>
</dbReference>
<evidence type="ECO:0000313" key="3">
    <source>
        <dbReference type="Proteomes" id="UP000094828"/>
    </source>
</evidence>
<evidence type="ECO:0008006" key="4">
    <source>
        <dbReference type="Google" id="ProtNLM"/>
    </source>
</evidence>
<name>A0A1C3E9Z4_9PLAN</name>
<dbReference type="AlphaFoldDB" id="A0A1C3E9Z4"/>
<feature type="chain" id="PRO_5008672890" description="Carboxypeptidase regulatory-like domain-containing protein" evidence="1">
    <location>
        <begin position="26"/>
        <end position="133"/>
    </location>
</feature>
<keyword evidence="1" id="KW-0732">Signal</keyword>
<accession>A0A1C3E9Z4</accession>
<comment type="caution">
    <text evidence="2">The sequence shown here is derived from an EMBL/GenBank/DDBJ whole genome shotgun (WGS) entry which is preliminary data.</text>
</comment>
<dbReference type="OrthoDB" id="288856at2"/>
<sequence>MKCRLFVAALVSLNLLMIISGCSLSDQKCLVSGQVTIDSQLVDGVYLLFHQEHSSDVVGTARTDPSGHYLAKLPVAGRYAVTAFWPRVIRNAEETIEGEDRLGGKYRDSLNPLTFITVSNGENYPPAINISSR</sequence>
<organism evidence="2 3">
    <name type="scientific">Planctopirus hydrillae</name>
    <dbReference type="NCBI Taxonomy" id="1841610"/>
    <lineage>
        <taxon>Bacteria</taxon>
        <taxon>Pseudomonadati</taxon>
        <taxon>Planctomycetota</taxon>
        <taxon>Planctomycetia</taxon>
        <taxon>Planctomycetales</taxon>
        <taxon>Planctomycetaceae</taxon>
        <taxon>Planctopirus</taxon>
    </lineage>
</organism>
<keyword evidence="3" id="KW-1185">Reference proteome</keyword>
<feature type="signal peptide" evidence="1">
    <location>
        <begin position="1"/>
        <end position="25"/>
    </location>
</feature>
<dbReference type="Proteomes" id="UP000094828">
    <property type="component" value="Unassembled WGS sequence"/>
</dbReference>
<dbReference type="EMBL" id="LYDR01000116">
    <property type="protein sequence ID" value="ODA30034.1"/>
    <property type="molecule type" value="Genomic_DNA"/>
</dbReference>
<gene>
    <name evidence="2" type="ORF">A6X21_06765</name>
</gene>
<evidence type="ECO:0000313" key="2">
    <source>
        <dbReference type="EMBL" id="ODA30034.1"/>
    </source>
</evidence>